<proteinExistence type="predicted"/>
<reference evidence="2 3" key="1">
    <citation type="journal article" date="2020" name="Int. J. Syst. Evol. Microbiol.">
        <title>Reclassification of Streptomyces castelarensis and Streptomyces sporoclivatus as later heterotypic synonyms of Streptomyces antimycoticus.</title>
        <authorList>
            <person name="Komaki H."/>
            <person name="Tamura T."/>
        </authorList>
    </citation>
    <scope>NUCLEOTIDE SEQUENCE [LARGE SCALE GENOMIC DNA]</scope>
    <source>
        <strain evidence="2 3">NBRC 100767</strain>
    </source>
</reference>
<evidence type="ECO:0000313" key="3">
    <source>
        <dbReference type="Proteomes" id="UP000463951"/>
    </source>
</evidence>
<feature type="region of interest" description="Disordered" evidence="1">
    <location>
        <begin position="82"/>
        <end position="102"/>
    </location>
</feature>
<name>A0A499UQS6_9ACTN</name>
<organism evidence="2 3">
    <name type="scientific">Streptomyces antimycoticus</name>
    <dbReference type="NCBI Taxonomy" id="68175"/>
    <lineage>
        <taxon>Bacteria</taxon>
        <taxon>Bacillati</taxon>
        <taxon>Actinomycetota</taxon>
        <taxon>Actinomycetes</taxon>
        <taxon>Kitasatosporales</taxon>
        <taxon>Streptomycetaceae</taxon>
        <taxon>Streptomyces</taxon>
        <taxon>Streptomyces violaceusniger group</taxon>
    </lineage>
</organism>
<gene>
    <name evidence="2" type="ORF">SSPO_050060</name>
</gene>
<protein>
    <submittedName>
        <fullName evidence="2">Uncharacterized protein</fullName>
    </submittedName>
</protein>
<dbReference type="Proteomes" id="UP000463951">
    <property type="component" value="Chromosome"/>
</dbReference>
<sequence length="102" mass="11025">MVADLLDQLVHVVADDADIRVVMGHHGEMGAFAGLDDEQNSPVELRHRLPYAAASVAELDGRAMGEALDARRDGRQLIGLVHGQPGGEAQFEPVPRQHQRVA</sequence>
<dbReference type="EMBL" id="AP019620">
    <property type="protein sequence ID" value="BBJ42288.1"/>
    <property type="molecule type" value="Genomic_DNA"/>
</dbReference>
<accession>A0A499UQS6</accession>
<evidence type="ECO:0000256" key="1">
    <source>
        <dbReference type="SAM" id="MobiDB-lite"/>
    </source>
</evidence>
<dbReference type="AlphaFoldDB" id="A0A499UQS6"/>
<evidence type="ECO:0000313" key="2">
    <source>
        <dbReference type="EMBL" id="BBJ42288.1"/>
    </source>
</evidence>